<organism evidence="2">
    <name type="scientific">Solanum chacoense</name>
    <name type="common">Chaco potato</name>
    <dbReference type="NCBI Taxonomy" id="4108"/>
    <lineage>
        <taxon>Eukaryota</taxon>
        <taxon>Viridiplantae</taxon>
        <taxon>Streptophyta</taxon>
        <taxon>Embryophyta</taxon>
        <taxon>Tracheophyta</taxon>
        <taxon>Spermatophyta</taxon>
        <taxon>Magnoliopsida</taxon>
        <taxon>eudicotyledons</taxon>
        <taxon>Gunneridae</taxon>
        <taxon>Pentapetalae</taxon>
        <taxon>asterids</taxon>
        <taxon>lamiids</taxon>
        <taxon>Solanales</taxon>
        <taxon>Solanaceae</taxon>
        <taxon>Solanoideae</taxon>
        <taxon>Solaneae</taxon>
        <taxon>Solanum</taxon>
    </lineage>
</organism>
<name>A0A0V0HMA8_SOLCH</name>
<evidence type="ECO:0000313" key="2">
    <source>
        <dbReference type="EMBL" id="JAP21072.1"/>
    </source>
</evidence>
<dbReference type="AlphaFoldDB" id="A0A0V0HMA8"/>
<sequence length="67" mass="7875">MKKIYYSIKQPFFSKIRKKTKISFCHGKGEKNRTRKSNSLFSTSKAQTPTPHSPTHRSNNYHFLSKN</sequence>
<protein>
    <submittedName>
        <fullName evidence="2">Putative ovule protein</fullName>
    </submittedName>
</protein>
<reference evidence="2" key="1">
    <citation type="submission" date="2015-12" db="EMBL/GenBank/DDBJ databases">
        <title>Gene expression during late stages of embryo sac development: a critical building block for successful pollen-pistil interactions.</title>
        <authorList>
            <person name="Liu Y."/>
            <person name="Joly V."/>
            <person name="Sabar M."/>
            <person name="Matton D.P."/>
        </authorList>
    </citation>
    <scope>NUCLEOTIDE SEQUENCE</scope>
</reference>
<evidence type="ECO:0000256" key="1">
    <source>
        <dbReference type="SAM" id="MobiDB-lite"/>
    </source>
</evidence>
<feature type="compositionally biased region" description="Polar residues" evidence="1">
    <location>
        <begin position="56"/>
        <end position="67"/>
    </location>
</feature>
<dbReference type="EMBL" id="GEDG01018109">
    <property type="protein sequence ID" value="JAP21072.1"/>
    <property type="molecule type" value="Transcribed_RNA"/>
</dbReference>
<proteinExistence type="predicted"/>
<feature type="region of interest" description="Disordered" evidence="1">
    <location>
        <begin position="26"/>
        <end position="67"/>
    </location>
</feature>
<accession>A0A0V0HMA8</accession>
<feature type="compositionally biased region" description="Polar residues" evidence="1">
    <location>
        <begin position="37"/>
        <end position="50"/>
    </location>
</feature>